<dbReference type="PANTHER" id="PTHR30195:SF15">
    <property type="entry name" value="TYPE I RESTRICTION ENZYME HINDI ENDONUCLEASE SUBUNIT"/>
    <property type="match status" value="1"/>
</dbReference>
<dbReference type="AlphaFoldDB" id="A0A177YBU6"/>
<dbReference type="REBASE" id="159038">
    <property type="entry name" value="RkyKB10ORF24250P"/>
</dbReference>
<comment type="similarity">
    <text evidence="2 11">Belongs to the HsdR family.</text>
</comment>
<comment type="catalytic activity">
    <reaction evidence="1 11">
        <text>Endonucleolytic cleavage of DNA to give random double-stranded fragments with terminal 5'-phosphates, ATP is simultaneously hydrolyzed.</text>
        <dbReference type="EC" id="3.1.21.3"/>
    </reaction>
</comment>
<evidence type="ECO:0000256" key="8">
    <source>
        <dbReference type="ARBA" id="ARBA00022801"/>
    </source>
</evidence>
<dbReference type="Proteomes" id="UP000077519">
    <property type="component" value="Unassembled WGS sequence"/>
</dbReference>
<keyword evidence="9 11" id="KW-0067">ATP-binding</keyword>
<keyword evidence="14" id="KW-0347">Helicase</keyword>
<dbReference type="GO" id="GO:0009307">
    <property type="term" value="P:DNA restriction-modification system"/>
    <property type="evidence" value="ECO:0007669"/>
    <property type="project" value="UniProtKB-KW"/>
</dbReference>
<dbReference type="GO" id="GO:0004386">
    <property type="term" value="F:helicase activity"/>
    <property type="evidence" value="ECO:0007669"/>
    <property type="project" value="UniProtKB-KW"/>
</dbReference>
<dbReference type="GO" id="GO:0003677">
    <property type="term" value="F:DNA binding"/>
    <property type="evidence" value="ECO:0007669"/>
    <property type="project" value="UniProtKB-KW"/>
</dbReference>
<dbReference type="Pfam" id="PF22679">
    <property type="entry name" value="T1R_D3-like"/>
    <property type="match status" value="1"/>
</dbReference>
<organism evidence="14 15">
    <name type="scientific">Rhodococcoides kyotonense</name>
    <dbReference type="NCBI Taxonomy" id="398843"/>
    <lineage>
        <taxon>Bacteria</taxon>
        <taxon>Bacillati</taxon>
        <taxon>Actinomycetota</taxon>
        <taxon>Actinomycetes</taxon>
        <taxon>Mycobacteriales</taxon>
        <taxon>Nocardiaceae</taxon>
        <taxon>Rhodococcoides</taxon>
    </lineage>
</organism>
<dbReference type="RefSeq" id="WP_068427653.1">
    <property type="nucleotide sequence ID" value="NZ_LVHI01000022.1"/>
</dbReference>
<evidence type="ECO:0000256" key="11">
    <source>
        <dbReference type="RuleBase" id="RU364115"/>
    </source>
</evidence>
<comment type="function">
    <text evidence="11">Subunit R is required for both nuclease and ATPase activities, but not for modification.</text>
</comment>
<evidence type="ECO:0000256" key="6">
    <source>
        <dbReference type="ARBA" id="ARBA00022747"/>
    </source>
</evidence>
<dbReference type="Gene3D" id="3.90.1570.50">
    <property type="match status" value="1"/>
</dbReference>
<keyword evidence="10 11" id="KW-0238">DNA-binding</keyword>
<comment type="subunit">
    <text evidence="3 11">The type I restriction/modification system is composed of three polypeptides R, M and S.</text>
</comment>
<evidence type="ECO:0000256" key="4">
    <source>
        <dbReference type="ARBA" id="ARBA00022722"/>
    </source>
</evidence>
<dbReference type="InterPro" id="IPR051268">
    <property type="entry name" value="Type-I_R_enzyme_R_subunit"/>
</dbReference>
<evidence type="ECO:0000256" key="1">
    <source>
        <dbReference type="ARBA" id="ARBA00000851"/>
    </source>
</evidence>
<evidence type="ECO:0000256" key="7">
    <source>
        <dbReference type="ARBA" id="ARBA00022759"/>
    </source>
</evidence>
<comment type="caution">
    <text evidence="14">The sequence shown here is derived from an EMBL/GenBank/DDBJ whole genome shotgun (WGS) entry which is preliminary data.</text>
</comment>
<dbReference type="SMART" id="SM00487">
    <property type="entry name" value="DEXDc"/>
    <property type="match status" value="1"/>
</dbReference>
<evidence type="ECO:0000256" key="10">
    <source>
        <dbReference type="ARBA" id="ARBA00023125"/>
    </source>
</evidence>
<dbReference type="EMBL" id="LVHI01000022">
    <property type="protein sequence ID" value="OAK52987.1"/>
    <property type="molecule type" value="Genomic_DNA"/>
</dbReference>
<keyword evidence="5 11" id="KW-0547">Nucleotide-binding</keyword>
<feature type="coiled-coil region" evidence="12">
    <location>
        <begin position="849"/>
        <end position="876"/>
    </location>
</feature>
<accession>A0A177YBU6</accession>
<feature type="domain" description="Helicase ATP-binding" evidence="13">
    <location>
        <begin position="281"/>
        <end position="447"/>
    </location>
</feature>
<dbReference type="CDD" id="cd18800">
    <property type="entry name" value="SF2_C_EcoR124I-like"/>
    <property type="match status" value="1"/>
</dbReference>
<evidence type="ECO:0000256" key="5">
    <source>
        <dbReference type="ARBA" id="ARBA00022741"/>
    </source>
</evidence>
<dbReference type="CDD" id="cd22332">
    <property type="entry name" value="HsdR_N"/>
    <property type="match status" value="1"/>
</dbReference>
<dbReference type="GO" id="GO:0005524">
    <property type="term" value="F:ATP binding"/>
    <property type="evidence" value="ECO:0007669"/>
    <property type="project" value="UniProtKB-KW"/>
</dbReference>
<keyword evidence="12" id="KW-0175">Coiled coil</keyword>
<reference evidence="14 15" key="1">
    <citation type="submission" date="2016-03" db="EMBL/GenBank/DDBJ databases">
        <title>Genome sequence of Rhodococcus kyotonensis KB10.</title>
        <authorList>
            <person name="Jeong H."/>
            <person name="Hong C.E."/>
            <person name="Jo S.H."/>
            <person name="Park J.M."/>
        </authorList>
    </citation>
    <scope>NUCLEOTIDE SEQUENCE [LARGE SCALE GENOMIC DNA]</scope>
    <source>
        <strain evidence="14 15">KB10</strain>
    </source>
</reference>
<dbReference type="CDD" id="cd18030">
    <property type="entry name" value="DEXHc_RE_I_HsdR"/>
    <property type="match status" value="1"/>
</dbReference>
<proteinExistence type="inferred from homology"/>
<dbReference type="SUPFAM" id="SSF52540">
    <property type="entry name" value="P-loop containing nucleoside triphosphate hydrolases"/>
    <property type="match status" value="2"/>
</dbReference>
<dbReference type="PANTHER" id="PTHR30195">
    <property type="entry name" value="TYPE I SITE-SPECIFIC DEOXYRIBONUCLEASE PROTEIN SUBUNIT M AND R"/>
    <property type="match status" value="1"/>
</dbReference>
<evidence type="ECO:0000256" key="2">
    <source>
        <dbReference type="ARBA" id="ARBA00008598"/>
    </source>
</evidence>
<dbReference type="InterPro" id="IPR055180">
    <property type="entry name" value="HsdR_RecA-like_helicase_dom_2"/>
</dbReference>
<dbReference type="InterPro" id="IPR014001">
    <property type="entry name" value="Helicase_ATP-bd"/>
</dbReference>
<dbReference type="InterPro" id="IPR027417">
    <property type="entry name" value="P-loop_NTPase"/>
</dbReference>
<evidence type="ECO:0000259" key="13">
    <source>
        <dbReference type="PROSITE" id="PS51192"/>
    </source>
</evidence>
<keyword evidence="4" id="KW-0540">Nuclease</keyword>
<dbReference type="InterPro" id="IPR004473">
    <property type="entry name" value="Restrct_endonuc_typeI_HsdR"/>
</dbReference>
<keyword evidence="7" id="KW-0255">Endonuclease</keyword>
<evidence type="ECO:0000256" key="3">
    <source>
        <dbReference type="ARBA" id="ARBA00011296"/>
    </source>
</evidence>
<dbReference type="NCBIfam" id="TIGR00348">
    <property type="entry name" value="hsdR"/>
    <property type="match status" value="1"/>
</dbReference>
<sequence>MSTFTEANTVRDLVRDEVVKLGATFIAGTDLDRETGDVLLTGSVRAALTRLNPDIAADPEKAEQVLYPLNGIIREARQNPHPITQNEEFMSWLLEGKSLPLGEDGEHATIRFFDFDDPAANEWIVSTEVTFSRNQVSKRFDLVIWCNGFPLVVGEAKNPTRPSESWMDGAAQIHDDYEQTVAPFFVPNVFVFATEGRGLRYGSVGMPIEKWGPWRDETAAGDRPKSGIAAVQEAVRGLLNPVSVLEFLRFFTTFATDKKHRKIKVIARFQQFQGANAIVERVREGTVKTGLIWHFQGSGKSLLMLFASLKLKSLPEAKNPTILIIVDRTDLDTQITGTFNASDVAGLVSTDSRVELQELLRAGARKIIVTTIQKFQDVKVDATPPDVWDDRHNIIALVDEAHRTQEGDLGARLRTALPNAFRFGLTGTPINKRDRNTFALFGHPGDEGGYLSKYSFQDSIRDGATLPLHFEVRPSSMKIDQDAIDTAFAELADSEDLSEKERADLSKRAASIERLIKAPNRIRMIAEDIAEHFTTKVEPEGFKAQVVAYDKEACVAYKTALDKILDPEISTIVMSKSRDSNPEWAKWEPTPDEQKVIVDRFNDPSDPLKILIVTAKLLTGFDAPILYCQYLDKTLKEHTLLQAICRTNRVYPPRKTHGLIVDYLGVFDDTMKSLDFDEKSVRRVITNLDELEGQIEPAMRDALGFFPGVDRTIHGYEGLIAAQQALADDETKDEFAGAYSVVSQLFEALSPRPVVNPYRADFVWLTDVYRSVKPPDNTGRLRWIALGPKTLEIINSNIQVEIPAKTETIVLNADTIEDYLSGHRSDIDAEEIAKAITARIAKHRGNPKFVALGKRLNALREKYSDLQQANLDFLRELLELAKDTVAAENEIEKLPPEELGKAALTELFEAVKTEETPIIVENVVHEIDEVVRATRFTGWQGTHEGEREVQKALRRTLYIKFKIRDADVFDKAYSYVREYY</sequence>
<evidence type="ECO:0000313" key="14">
    <source>
        <dbReference type="EMBL" id="OAK52987.1"/>
    </source>
</evidence>
<protein>
    <recommendedName>
        <fullName evidence="11">Type I restriction enzyme endonuclease subunit</fullName>
        <shortName evidence="11">R protein</shortName>
        <ecNumber evidence="11">3.1.21.3</ecNumber>
    </recommendedName>
</protein>
<dbReference type="Pfam" id="PF04313">
    <property type="entry name" value="HSDR_N"/>
    <property type="match status" value="1"/>
</dbReference>
<keyword evidence="6 11" id="KW-0680">Restriction system</keyword>
<evidence type="ECO:0000256" key="9">
    <source>
        <dbReference type="ARBA" id="ARBA00022840"/>
    </source>
</evidence>
<keyword evidence="15" id="KW-1185">Reference proteome</keyword>
<keyword evidence="8 11" id="KW-0378">Hydrolase</keyword>
<name>A0A177YBU6_9NOCA</name>
<dbReference type="InterPro" id="IPR040980">
    <property type="entry name" value="SWI2_SNF2"/>
</dbReference>
<dbReference type="Gene3D" id="3.40.50.300">
    <property type="entry name" value="P-loop containing nucleotide triphosphate hydrolases"/>
    <property type="match status" value="3"/>
</dbReference>
<evidence type="ECO:0000256" key="12">
    <source>
        <dbReference type="SAM" id="Coils"/>
    </source>
</evidence>
<dbReference type="PROSITE" id="PS51192">
    <property type="entry name" value="HELICASE_ATP_BIND_1"/>
    <property type="match status" value="1"/>
</dbReference>
<dbReference type="EC" id="3.1.21.3" evidence="11"/>
<gene>
    <name evidence="14" type="ORF">A3K89_24240</name>
</gene>
<dbReference type="InterPro" id="IPR007409">
    <property type="entry name" value="Restrct_endonuc_type1_HsdR_N"/>
</dbReference>
<evidence type="ECO:0000313" key="15">
    <source>
        <dbReference type="Proteomes" id="UP000077519"/>
    </source>
</evidence>
<dbReference type="GO" id="GO:0009035">
    <property type="term" value="F:type I site-specific deoxyribonuclease activity"/>
    <property type="evidence" value="ECO:0007669"/>
    <property type="project" value="UniProtKB-EC"/>
</dbReference>
<dbReference type="Pfam" id="PF18766">
    <property type="entry name" value="SWI2_SNF2"/>
    <property type="match status" value="1"/>
</dbReference>